<evidence type="ECO:0000313" key="4">
    <source>
        <dbReference type="Proteomes" id="UP001151002"/>
    </source>
</evidence>
<organism evidence="3 4">
    <name type="scientific">Paractinoplanes pyxinae</name>
    <dbReference type="NCBI Taxonomy" id="2997416"/>
    <lineage>
        <taxon>Bacteria</taxon>
        <taxon>Bacillati</taxon>
        <taxon>Actinomycetota</taxon>
        <taxon>Actinomycetes</taxon>
        <taxon>Micromonosporales</taxon>
        <taxon>Micromonosporaceae</taxon>
        <taxon>Paractinoplanes</taxon>
    </lineage>
</organism>
<evidence type="ECO:0008006" key="5">
    <source>
        <dbReference type="Google" id="ProtNLM"/>
    </source>
</evidence>
<keyword evidence="2" id="KW-0732">Signal</keyword>
<feature type="chain" id="PRO_5046861938" description="Secreted protein" evidence="2">
    <location>
        <begin position="17"/>
        <end position="99"/>
    </location>
</feature>
<gene>
    <name evidence="3" type="ORF">OWR29_09885</name>
</gene>
<keyword evidence="4" id="KW-1185">Reference proteome</keyword>
<comment type="caution">
    <text evidence="3">The sequence shown here is derived from an EMBL/GenBank/DDBJ whole genome shotgun (WGS) entry which is preliminary data.</text>
</comment>
<evidence type="ECO:0000313" key="3">
    <source>
        <dbReference type="EMBL" id="MCY1138307.1"/>
    </source>
</evidence>
<reference evidence="3" key="1">
    <citation type="submission" date="2022-11" db="EMBL/GenBank/DDBJ databases">
        <authorList>
            <person name="Somphong A."/>
            <person name="Phongsopitanun W."/>
        </authorList>
    </citation>
    <scope>NUCLEOTIDE SEQUENCE</scope>
    <source>
        <strain evidence="3">Pm04-4</strain>
    </source>
</reference>
<accession>A0ABT4AVR6</accession>
<feature type="region of interest" description="Disordered" evidence="1">
    <location>
        <begin position="43"/>
        <end position="99"/>
    </location>
</feature>
<dbReference type="RefSeq" id="WP_267562288.1">
    <property type="nucleotide sequence ID" value="NZ_JAPNTZ010000003.1"/>
</dbReference>
<name>A0ABT4AVR6_9ACTN</name>
<dbReference type="Proteomes" id="UP001151002">
    <property type="component" value="Unassembled WGS sequence"/>
</dbReference>
<sequence length="99" mass="10923">MLVVMVFTAGSAVAFAVAALSTQYGRQAVRRLTRIGAHRAISREWPTQTSETENAAHENQPTARVVSSCRVTSDRLMDAPTGRLHPSTRHRVPPWVTKN</sequence>
<protein>
    <recommendedName>
        <fullName evidence="5">Secreted protein</fullName>
    </recommendedName>
</protein>
<proteinExistence type="predicted"/>
<evidence type="ECO:0000256" key="1">
    <source>
        <dbReference type="SAM" id="MobiDB-lite"/>
    </source>
</evidence>
<feature type="signal peptide" evidence="2">
    <location>
        <begin position="1"/>
        <end position="16"/>
    </location>
</feature>
<evidence type="ECO:0000256" key="2">
    <source>
        <dbReference type="SAM" id="SignalP"/>
    </source>
</evidence>
<feature type="compositionally biased region" description="Polar residues" evidence="1">
    <location>
        <begin position="45"/>
        <end position="62"/>
    </location>
</feature>
<dbReference type="EMBL" id="JAPNTZ010000003">
    <property type="protein sequence ID" value="MCY1138307.1"/>
    <property type="molecule type" value="Genomic_DNA"/>
</dbReference>